<protein>
    <submittedName>
        <fullName evidence="9">FUSC family protein</fullName>
    </submittedName>
</protein>
<feature type="transmembrane region" description="Helical" evidence="7">
    <location>
        <begin position="268"/>
        <end position="285"/>
    </location>
</feature>
<keyword evidence="2" id="KW-1003">Cell membrane</keyword>
<dbReference type="Pfam" id="PF13515">
    <property type="entry name" value="FUSC_2"/>
    <property type="match status" value="1"/>
</dbReference>
<keyword evidence="10" id="KW-1185">Reference proteome</keyword>
<feature type="domain" description="Integral membrane bound transporter" evidence="8">
    <location>
        <begin position="184"/>
        <end position="309"/>
    </location>
</feature>
<keyword evidence="5 7" id="KW-0472">Membrane</keyword>
<evidence type="ECO:0000256" key="7">
    <source>
        <dbReference type="SAM" id="Phobius"/>
    </source>
</evidence>
<accession>A0A9X3MP02</accession>
<dbReference type="AlphaFoldDB" id="A0A9X3MP02"/>
<feature type="transmembrane region" description="Helical" evidence="7">
    <location>
        <begin position="246"/>
        <end position="262"/>
    </location>
</feature>
<keyword evidence="4 7" id="KW-1133">Transmembrane helix</keyword>
<proteinExistence type="inferred from homology"/>
<evidence type="ECO:0000256" key="5">
    <source>
        <dbReference type="ARBA" id="ARBA00023136"/>
    </source>
</evidence>
<dbReference type="GO" id="GO:0005886">
    <property type="term" value="C:plasma membrane"/>
    <property type="evidence" value="ECO:0007669"/>
    <property type="project" value="UniProtKB-SubCell"/>
</dbReference>
<organism evidence="9 10">
    <name type="scientific">Solirubrobacter ginsenosidimutans</name>
    <dbReference type="NCBI Taxonomy" id="490573"/>
    <lineage>
        <taxon>Bacteria</taxon>
        <taxon>Bacillati</taxon>
        <taxon>Actinomycetota</taxon>
        <taxon>Thermoleophilia</taxon>
        <taxon>Solirubrobacterales</taxon>
        <taxon>Solirubrobacteraceae</taxon>
        <taxon>Solirubrobacter</taxon>
    </lineage>
</organism>
<dbReference type="PANTHER" id="PTHR30509">
    <property type="entry name" value="P-HYDROXYBENZOIC ACID EFFLUX PUMP SUBUNIT-RELATED"/>
    <property type="match status" value="1"/>
</dbReference>
<reference evidence="9" key="1">
    <citation type="submission" date="2022-10" db="EMBL/GenBank/DDBJ databases">
        <title>The WGS of Solirubrobacter ginsenosidimutans DSM 21036.</title>
        <authorList>
            <person name="Jiang Z."/>
        </authorList>
    </citation>
    <scope>NUCLEOTIDE SEQUENCE</scope>
    <source>
        <strain evidence="9">DSM 21036</strain>
    </source>
</reference>
<comment type="similarity">
    <text evidence="6">Belongs to the YccS/YhfK family.</text>
</comment>
<evidence type="ECO:0000256" key="1">
    <source>
        <dbReference type="ARBA" id="ARBA00004651"/>
    </source>
</evidence>
<evidence type="ECO:0000313" key="10">
    <source>
        <dbReference type="Proteomes" id="UP001149140"/>
    </source>
</evidence>
<comment type="caution">
    <text evidence="9">The sequence shown here is derived from an EMBL/GenBank/DDBJ whole genome shotgun (WGS) entry which is preliminary data.</text>
</comment>
<evidence type="ECO:0000256" key="3">
    <source>
        <dbReference type="ARBA" id="ARBA00022692"/>
    </source>
</evidence>
<gene>
    <name evidence="9" type="ORF">OM076_02620</name>
</gene>
<comment type="subcellular location">
    <subcellularLocation>
        <location evidence="1">Cell membrane</location>
        <topology evidence="1">Multi-pass membrane protein</topology>
    </subcellularLocation>
</comment>
<evidence type="ECO:0000256" key="4">
    <source>
        <dbReference type="ARBA" id="ARBA00022989"/>
    </source>
</evidence>
<feature type="transmembrane region" description="Helical" evidence="7">
    <location>
        <begin position="126"/>
        <end position="152"/>
    </location>
</feature>
<dbReference type="Proteomes" id="UP001149140">
    <property type="component" value="Unassembled WGS sequence"/>
</dbReference>
<dbReference type="InterPro" id="IPR049453">
    <property type="entry name" value="Memb_transporter_dom"/>
</dbReference>
<dbReference type="EMBL" id="JAPDOD010000002">
    <property type="protein sequence ID" value="MDA0159146.1"/>
    <property type="molecule type" value="Genomic_DNA"/>
</dbReference>
<sequence length="472" mass="49056">MVAVLGAYGSALLLAHMTHQHAQLMVLAVVLTLTLERTQRTADRAHRVRTLVLLPLIAVAASQVGPLLVHHPNAGDALFVIAIAGSIWVRRFGSAAARAGTLVALPFIALLTTPIVAAPGSDDPTLWAAVVAVIAFTWVTALHLATGSFGAADEAGAQPRPSAARRLPASTRMAVQMGLSLGIAFAAGRALFPAHWSWVVLTAFIVASGNRGRADVLHKSGLRIAGALAGTIAATLLAGRIAPGEPITVVAIFVVLAAATWLRPLSYAFWAAGITAVLALLNGYFGERGDELLGQRLLGILVGAAIAVAAAWLVLPVRTTDVLRRRIADALAALSDVIAGRETGSAAHRFAGTVEALEQIARPLRLQRRLRAGAHRADAIDAVAACAAPVATLATAPAERLTRHDTRRHLGQLARDVGAIRRHIGGKAPAPPADRVAIPSGDDAVSEALAELDAALTRLATVPLGPRGYFQK</sequence>
<evidence type="ECO:0000259" key="8">
    <source>
        <dbReference type="Pfam" id="PF13515"/>
    </source>
</evidence>
<evidence type="ECO:0000256" key="6">
    <source>
        <dbReference type="ARBA" id="ARBA00043993"/>
    </source>
</evidence>
<feature type="transmembrane region" description="Helical" evidence="7">
    <location>
        <begin position="220"/>
        <end position="239"/>
    </location>
</feature>
<evidence type="ECO:0000313" key="9">
    <source>
        <dbReference type="EMBL" id="MDA0159146.1"/>
    </source>
</evidence>
<name>A0A9X3MP02_9ACTN</name>
<evidence type="ECO:0000256" key="2">
    <source>
        <dbReference type="ARBA" id="ARBA00022475"/>
    </source>
</evidence>
<feature type="transmembrane region" description="Helical" evidence="7">
    <location>
        <begin position="48"/>
        <end position="68"/>
    </location>
</feature>
<feature type="transmembrane region" description="Helical" evidence="7">
    <location>
        <begin position="20"/>
        <end position="36"/>
    </location>
</feature>
<dbReference type="PANTHER" id="PTHR30509:SF9">
    <property type="entry name" value="MULTIDRUG RESISTANCE PROTEIN MDTO"/>
    <property type="match status" value="1"/>
</dbReference>
<feature type="transmembrane region" description="Helical" evidence="7">
    <location>
        <begin position="297"/>
        <end position="315"/>
    </location>
</feature>
<feature type="transmembrane region" description="Helical" evidence="7">
    <location>
        <begin position="102"/>
        <end position="120"/>
    </location>
</feature>
<keyword evidence="3 7" id="KW-0812">Transmembrane</keyword>